<evidence type="ECO:0000256" key="10">
    <source>
        <dbReference type="PROSITE-ProRule" id="PRU10141"/>
    </source>
</evidence>
<dbReference type="AlphaFoldDB" id="A0A4P9XRH7"/>
<dbReference type="InterPro" id="IPR017441">
    <property type="entry name" value="Protein_kinase_ATP_BS"/>
</dbReference>
<keyword evidence="5 10" id="KW-0547">Nucleotide-binding</keyword>
<reference evidence="14" key="1">
    <citation type="journal article" date="2018" name="Nat. Microbiol.">
        <title>Leveraging single-cell genomics to expand the fungal tree of life.</title>
        <authorList>
            <person name="Ahrendt S.R."/>
            <person name="Quandt C.A."/>
            <person name="Ciobanu D."/>
            <person name="Clum A."/>
            <person name="Salamov A."/>
            <person name="Andreopoulos B."/>
            <person name="Cheng J.F."/>
            <person name="Woyke T."/>
            <person name="Pelin A."/>
            <person name="Henrissat B."/>
            <person name="Reynolds N.K."/>
            <person name="Benny G.L."/>
            <person name="Smith M.E."/>
            <person name="James T.Y."/>
            <person name="Grigoriev I.V."/>
        </authorList>
    </citation>
    <scope>NUCLEOTIDE SEQUENCE [LARGE SCALE GENOMIC DNA]</scope>
    <source>
        <strain evidence="14">RSA 1356</strain>
    </source>
</reference>
<dbReference type="STRING" id="78915.A0A4P9XRH7"/>
<evidence type="ECO:0000256" key="4">
    <source>
        <dbReference type="ARBA" id="ARBA00022679"/>
    </source>
</evidence>
<evidence type="ECO:0000256" key="8">
    <source>
        <dbReference type="ARBA" id="ARBA00047899"/>
    </source>
</evidence>
<keyword evidence="6 13" id="KW-0418">Kinase</keyword>
<feature type="domain" description="Protein kinase" evidence="12">
    <location>
        <begin position="4"/>
        <end position="277"/>
    </location>
</feature>
<evidence type="ECO:0000256" key="9">
    <source>
        <dbReference type="ARBA" id="ARBA00048679"/>
    </source>
</evidence>
<evidence type="ECO:0000313" key="14">
    <source>
        <dbReference type="Proteomes" id="UP000271241"/>
    </source>
</evidence>
<gene>
    <name evidence="13" type="ORF">THASP1DRAFT_15303</name>
</gene>
<dbReference type="PROSITE" id="PS00108">
    <property type="entry name" value="PROTEIN_KINASE_ST"/>
    <property type="match status" value="1"/>
</dbReference>
<keyword evidence="7 10" id="KW-0067">ATP-binding</keyword>
<dbReference type="OrthoDB" id="10250725at2759"/>
<dbReference type="EC" id="2.7.11.1" evidence="2"/>
<dbReference type="PIRSF" id="PIRSF000654">
    <property type="entry name" value="Integrin-linked_kinase"/>
    <property type="match status" value="1"/>
</dbReference>
<dbReference type="PANTHER" id="PTHR44899">
    <property type="entry name" value="CAMK FAMILY PROTEIN KINASE"/>
    <property type="match status" value="1"/>
</dbReference>
<organism evidence="13 14">
    <name type="scientific">Thamnocephalis sphaerospora</name>
    <dbReference type="NCBI Taxonomy" id="78915"/>
    <lineage>
        <taxon>Eukaryota</taxon>
        <taxon>Fungi</taxon>
        <taxon>Fungi incertae sedis</taxon>
        <taxon>Zoopagomycota</taxon>
        <taxon>Zoopagomycotina</taxon>
        <taxon>Zoopagomycetes</taxon>
        <taxon>Zoopagales</taxon>
        <taxon>Sigmoideomycetaceae</taxon>
        <taxon>Thamnocephalis</taxon>
    </lineage>
</organism>
<evidence type="ECO:0000259" key="12">
    <source>
        <dbReference type="PROSITE" id="PS50011"/>
    </source>
</evidence>
<protein>
    <recommendedName>
        <fullName evidence="2">non-specific serine/threonine protein kinase</fullName>
        <ecNumber evidence="2">2.7.11.1</ecNumber>
    </recommendedName>
</protein>
<dbReference type="PROSITE" id="PS00107">
    <property type="entry name" value="PROTEIN_KINASE_ATP"/>
    <property type="match status" value="1"/>
</dbReference>
<dbReference type="PANTHER" id="PTHR44899:SF10">
    <property type="entry name" value="NIMA-RELATED KINASE 2"/>
    <property type="match status" value="1"/>
</dbReference>
<dbReference type="PROSITE" id="PS50011">
    <property type="entry name" value="PROTEIN_KINASE_DOM"/>
    <property type="match status" value="1"/>
</dbReference>
<dbReference type="Gene3D" id="3.30.200.20">
    <property type="entry name" value="Phosphorylase Kinase, domain 1"/>
    <property type="match status" value="2"/>
</dbReference>
<keyword evidence="14" id="KW-1185">Reference proteome</keyword>
<comment type="catalytic activity">
    <reaction evidence="8">
        <text>L-threonyl-[protein] + ATP = O-phospho-L-threonyl-[protein] + ADP + H(+)</text>
        <dbReference type="Rhea" id="RHEA:46608"/>
        <dbReference type="Rhea" id="RHEA-COMP:11060"/>
        <dbReference type="Rhea" id="RHEA-COMP:11605"/>
        <dbReference type="ChEBI" id="CHEBI:15378"/>
        <dbReference type="ChEBI" id="CHEBI:30013"/>
        <dbReference type="ChEBI" id="CHEBI:30616"/>
        <dbReference type="ChEBI" id="CHEBI:61977"/>
        <dbReference type="ChEBI" id="CHEBI:456216"/>
        <dbReference type="EC" id="2.7.11.1"/>
    </reaction>
</comment>
<evidence type="ECO:0000256" key="11">
    <source>
        <dbReference type="RuleBase" id="RU000304"/>
    </source>
</evidence>
<dbReference type="InterPro" id="IPR000719">
    <property type="entry name" value="Prot_kinase_dom"/>
</dbReference>
<dbReference type="SUPFAM" id="SSF56112">
    <property type="entry name" value="Protein kinase-like (PK-like)"/>
    <property type="match status" value="1"/>
</dbReference>
<dbReference type="EMBL" id="KZ992578">
    <property type="protein sequence ID" value="RKP08685.1"/>
    <property type="molecule type" value="Genomic_DNA"/>
</dbReference>
<feature type="binding site" evidence="10">
    <location>
        <position position="33"/>
    </location>
    <ligand>
        <name>ATP</name>
        <dbReference type="ChEBI" id="CHEBI:30616"/>
    </ligand>
</feature>
<dbReference type="Proteomes" id="UP000271241">
    <property type="component" value="Unassembled WGS sequence"/>
</dbReference>
<proteinExistence type="inferred from homology"/>
<evidence type="ECO:0000256" key="5">
    <source>
        <dbReference type="ARBA" id="ARBA00022741"/>
    </source>
</evidence>
<dbReference type="Gene3D" id="1.10.510.10">
    <property type="entry name" value="Transferase(Phosphotransferase) domain 1"/>
    <property type="match status" value="1"/>
</dbReference>
<accession>A0A4P9XRH7</accession>
<evidence type="ECO:0000256" key="3">
    <source>
        <dbReference type="ARBA" id="ARBA00022527"/>
    </source>
</evidence>
<evidence type="ECO:0000256" key="7">
    <source>
        <dbReference type="ARBA" id="ARBA00022840"/>
    </source>
</evidence>
<dbReference type="CDD" id="cd08217">
    <property type="entry name" value="STKc_Nek2"/>
    <property type="match status" value="1"/>
</dbReference>
<evidence type="ECO:0000256" key="1">
    <source>
        <dbReference type="ARBA" id="ARBA00010886"/>
    </source>
</evidence>
<name>A0A4P9XRH7_9FUNG</name>
<dbReference type="GO" id="GO:0005524">
    <property type="term" value="F:ATP binding"/>
    <property type="evidence" value="ECO:0007669"/>
    <property type="project" value="UniProtKB-UniRule"/>
</dbReference>
<dbReference type="Pfam" id="PF00069">
    <property type="entry name" value="Pkinase"/>
    <property type="match status" value="1"/>
</dbReference>
<dbReference type="SMART" id="SM00220">
    <property type="entry name" value="S_TKc"/>
    <property type="match status" value="1"/>
</dbReference>
<keyword evidence="4" id="KW-0808">Transferase</keyword>
<sequence>MDKYEPLEIVGRGSFGVIRKIRRVADGQLFVRKEIDYRLMSEKERRQMVNEVNILNNLKHPNIVRYHERHVDRDERRIYIVMEYCSGGDLAAIIKHFKARNQRIPEDTVWQLVAQMMLALHECHQGRTVRNAANGTESRVVILHRDLKPDNIFLDEHHNVKLGDFGLSREMACAHEMFAKTYVGTPFYMSPELVTGSTYDAKSDIWSLGCIIYEVCALRPPFLATNQMELNNKILSGNVPPLPREYSSDLARLVTSMLSTKPDMRPTTACCLSHPRIQTYMRNVELTQAYVAS</sequence>
<evidence type="ECO:0000256" key="6">
    <source>
        <dbReference type="ARBA" id="ARBA00022777"/>
    </source>
</evidence>
<keyword evidence="3 11" id="KW-0723">Serine/threonine-protein kinase</keyword>
<evidence type="ECO:0000256" key="2">
    <source>
        <dbReference type="ARBA" id="ARBA00012513"/>
    </source>
</evidence>
<comment type="catalytic activity">
    <reaction evidence="9">
        <text>L-seryl-[protein] + ATP = O-phospho-L-seryl-[protein] + ADP + H(+)</text>
        <dbReference type="Rhea" id="RHEA:17989"/>
        <dbReference type="Rhea" id="RHEA-COMP:9863"/>
        <dbReference type="Rhea" id="RHEA-COMP:11604"/>
        <dbReference type="ChEBI" id="CHEBI:15378"/>
        <dbReference type="ChEBI" id="CHEBI:29999"/>
        <dbReference type="ChEBI" id="CHEBI:30616"/>
        <dbReference type="ChEBI" id="CHEBI:83421"/>
        <dbReference type="ChEBI" id="CHEBI:456216"/>
        <dbReference type="EC" id="2.7.11.1"/>
    </reaction>
</comment>
<dbReference type="InterPro" id="IPR051131">
    <property type="entry name" value="NEK_Ser/Thr_kinase_NIMA"/>
</dbReference>
<dbReference type="GO" id="GO:0004674">
    <property type="term" value="F:protein serine/threonine kinase activity"/>
    <property type="evidence" value="ECO:0007669"/>
    <property type="project" value="UniProtKB-KW"/>
</dbReference>
<dbReference type="FunFam" id="3.30.200.20:FF:000097">
    <property type="entry name" value="Probable serine/threonine-protein kinase nek1"/>
    <property type="match status" value="1"/>
</dbReference>
<dbReference type="InterPro" id="IPR011009">
    <property type="entry name" value="Kinase-like_dom_sf"/>
</dbReference>
<evidence type="ECO:0000313" key="13">
    <source>
        <dbReference type="EMBL" id="RKP08685.1"/>
    </source>
</evidence>
<comment type="similarity">
    <text evidence="1">Belongs to the protein kinase superfamily. NEK Ser/Thr protein kinase family. NIMA subfamily.</text>
</comment>
<dbReference type="InterPro" id="IPR008271">
    <property type="entry name" value="Ser/Thr_kinase_AS"/>
</dbReference>